<comment type="caution">
    <text evidence="2">The sequence shown here is derived from an EMBL/GenBank/DDBJ whole genome shotgun (WGS) entry which is preliminary data.</text>
</comment>
<gene>
    <name evidence="2" type="ORF">BJ212DRAFT_1485716</name>
</gene>
<protein>
    <submittedName>
        <fullName evidence="2">Uncharacterized protein</fullName>
    </submittedName>
</protein>
<dbReference type="RefSeq" id="XP_041187978.1">
    <property type="nucleotide sequence ID" value="XM_041341021.1"/>
</dbReference>
<evidence type="ECO:0000313" key="2">
    <source>
        <dbReference type="EMBL" id="KAG1807309.1"/>
    </source>
</evidence>
<evidence type="ECO:0000313" key="3">
    <source>
        <dbReference type="Proteomes" id="UP000807769"/>
    </source>
</evidence>
<sequence length="277" mass="30625">MAANLSEGFDDNKSTGNAPPSYEATPPSGSFSASVQSFRLSSLFSFLFINHQRTVVLSCIRDIVLTPNFTPSSANSIINVCAADLTPKRFSKLLQTPNIEGHTALYWAIVNEQREVLSAFAAFIPECSPACSSKLRLACTIASDHASFTQLKLANIGANSDALRRSLGCPPDELVVHETGRVGDDYLFAASVRIRMFQKRLRITHKLNYEFAAGGRIWRFCFYLGSDWKWHIMFGLSSPSLPARPKASFRIEDDGEPGRESLYLTDNKFAETAVPDE</sequence>
<dbReference type="EMBL" id="JABBWG010000044">
    <property type="protein sequence ID" value="KAG1807309.1"/>
    <property type="molecule type" value="Genomic_DNA"/>
</dbReference>
<accession>A0A9P7J841</accession>
<organism evidence="2 3">
    <name type="scientific">Suillus subaureus</name>
    <dbReference type="NCBI Taxonomy" id="48587"/>
    <lineage>
        <taxon>Eukaryota</taxon>
        <taxon>Fungi</taxon>
        <taxon>Dikarya</taxon>
        <taxon>Basidiomycota</taxon>
        <taxon>Agaricomycotina</taxon>
        <taxon>Agaricomycetes</taxon>
        <taxon>Agaricomycetidae</taxon>
        <taxon>Boletales</taxon>
        <taxon>Suillineae</taxon>
        <taxon>Suillaceae</taxon>
        <taxon>Suillus</taxon>
    </lineage>
</organism>
<dbReference type="AlphaFoldDB" id="A0A9P7J841"/>
<evidence type="ECO:0000256" key="1">
    <source>
        <dbReference type="SAM" id="MobiDB-lite"/>
    </source>
</evidence>
<dbReference type="Proteomes" id="UP000807769">
    <property type="component" value="Unassembled WGS sequence"/>
</dbReference>
<proteinExistence type="predicted"/>
<dbReference type="OrthoDB" id="2959034at2759"/>
<feature type="region of interest" description="Disordered" evidence="1">
    <location>
        <begin position="1"/>
        <end position="27"/>
    </location>
</feature>
<dbReference type="GeneID" id="64635037"/>
<keyword evidence="3" id="KW-1185">Reference proteome</keyword>
<name>A0A9P7J841_9AGAM</name>
<reference evidence="2" key="1">
    <citation type="journal article" date="2020" name="New Phytol.">
        <title>Comparative genomics reveals dynamic genome evolution in host specialist ectomycorrhizal fungi.</title>
        <authorList>
            <person name="Lofgren L.A."/>
            <person name="Nguyen N.H."/>
            <person name="Vilgalys R."/>
            <person name="Ruytinx J."/>
            <person name="Liao H.L."/>
            <person name="Branco S."/>
            <person name="Kuo A."/>
            <person name="LaButti K."/>
            <person name="Lipzen A."/>
            <person name="Andreopoulos W."/>
            <person name="Pangilinan J."/>
            <person name="Riley R."/>
            <person name="Hundley H."/>
            <person name="Na H."/>
            <person name="Barry K."/>
            <person name="Grigoriev I.V."/>
            <person name="Stajich J.E."/>
            <person name="Kennedy P.G."/>
        </authorList>
    </citation>
    <scope>NUCLEOTIDE SEQUENCE</scope>
    <source>
        <strain evidence="2">MN1</strain>
    </source>
</reference>